<dbReference type="PANTHER" id="PTHR43047">
    <property type="entry name" value="TWO-COMPONENT HISTIDINE PROTEIN KINASE"/>
    <property type="match status" value="1"/>
</dbReference>
<dbReference type="SMART" id="SM00387">
    <property type="entry name" value="HATPase_c"/>
    <property type="match status" value="1"/>
</dbReference>
<dbReference type="Pfam" id="PF13424">
    <property type="entry name" value="TPR_12"/>
    <property type="match status" value="1"/>
</dbReference>
<dbReference type="InterPro" id="IPR003594">
    <property type="entry name" value="HATPase_dom"/>
</dbReference>
<evidence type="ECO:0000256" key="6">
    <source>
        <dbReference type="PROSITE-ProRule" id="PRU00339"/>
    </source>
</evidence>
<dbReference type="SUPFAM" id="SSF55874">
    <property type="entry name" value="ATPase domain of HSP90 chaperone/DNA topoisomerase II/histidine kinase"/>
    <property type="match status" value="1"/>
</dbReference>
<protein>
    <recommendedName>
        <fullName evidence="2">histidine kinase</fullName>
        <ecNumber evidence="2">2.7.13.3</ecNumber>
    </recommendedName>
</protein>
<dbReference type="SUPFAM" id="SSF48452">
    <property type="entry name" value="TPR-like"/>
    <property type="match status" value="2"/>
</dbReference>
<evidence type="ECO:0000256" key="4">
    <source>
        <dbReference type="ARBA" id="ARBA00022679"/>
    </source>
</evidence>
<keyword evidence="5" id="KW-0418">Kinase</keyword>
<dbReference type="InterPro" id="IPR011990">
    <property type="entry name" value="TPR-like_helical_dom_sf"/>
</dbReference>
<evidence type="ECO:0000256" key="2">
    <source>
        <dbReference type="ARBA" id="ARBA00012438"/>
    </source>
</evidence>
<evidence type="ECO:0000256" key="5">
    <source>
        <dbReference type="ARBA" id="ARBA00022777"/>
    </source>
</evidence>
<accession>A0AAT9GLS5</accession>
<dbReference type="GO" id="GO:0009927">
    <property type="term" value="F:histidine phosphotransfer kinase activity"/>
    <property type="evidence" value="ECO:0007669"/>
    <property type="project" value="TreeGrafter"/>
</dbReference>
<dbReference type="Pfam" id="PF00512">
    <property type="entry name" value="HisKA"/>
    <property type="match status" value="1"/>
</dbReference>
<dbReference type="EMBL" id="AP029612">
    <property type="protein sequence ID" value="BFG71524.1"/>
    <property type="molecule type" value="Genomic_DNA"/>
</dbReference>
<keyword evidence="7" id="KW-0472">Membrane</keyword>
<sequence>MPSFPMMRKLLPVLFLSFLCGIINAQTPKADSLIRISKTIGKDSNYVSLLNQIAEELSDKDADRSLDFATKAKEQAAKIKDLRGLGNALNNMGWAYYRKGDYSKGFDYALQALHINDSLQYLPQLAISYRNVGAIYNSQAKYRESMDYFHKEMNIHAQLNNSLGVGRSLNNIAFSAHRGKIKDSALIFGHTALEHNSKLGDQYLIAFSLRTLGDVYFDEGSVDRSIDYFLASLTAARAAKSNFIIETSLYRLGKAYQEKKQWKESVAYLQEAIAVSKILGAKGEQATIQKLLALSYAQIGDYKKAYESQAVHIALNDTLFEERSRARFAQMQVAFETEKKQAEINLLKKEDEAQNEKIRDQRLYTFLLLVVVGLVMALWLVSWRRNQFKQVANKQLRSQKAALEEASYQKDKIFSILSHDLRMPISSLSGVLQLLDKQSLSEEAFAKIKHALGKQITSLNTTLDNLLLWSRNQMEGVTDVQASVCALYDIIENNRLLLTSAANQKRIVIHNDVSVMAKAYADVHHVDIIVRNLLLNAIKFTEEGGSITVQCREQDHEMILDIIDTGIGMTDDQIGKLFKINTHFTTSGTKNEKGAGLGLLLCKEFVEANHGKLSVKSEPGNGSQFSVTLPKSKYV</sequence>
<keyword evidence="3" id="KW-0597">Phosphoprotein</keyword>
<dbReference type="GO" id="GO:0005886">
    <property type="term" value="C:plasma membrane"/>
    <property type="evidence" value="ECO:0007669"/>
    <property type="project" value="TreeGrafter"/>
</dbReference>
<gene>
    <name evidence="10" type="ORF">KACHI17_24050</name>
</gene>
<dbReference type="GO" id="GO:0000155">
    <property type="term" value="F:phosphorelay sensor kinase activity"/>
    <property type="evidence" value="ECO:0007669"/>
    <property type="project" value="InterPro"/>
</dbReference>
<reference evidence="10" key="1">
    <citation type="submission" date="2024-02" db="EMBL/GenBank/DDBJ databases">
        <title>Sediminibacterium planktonica sp. nov. and Sediminibacterium longus sp. nov., isolated from surface lake and river water.</title>
        <authorList>
            <person name="Watanabe K."/>
            <person name="Takemine S."/>
            <person name="Ishii Y."/>
            <person name="Ogata Y."/>
            <person name="Shindo C."/>
            <person name="Suda W."/>
        </authorList>
    </citation>
    <scope>NUCLEOTIDE SEQUENCE</scope>
    <source>
        <strain evidence="10">KACHI17</strain>
    </source>
</reference>
<dbReference type="SMART" id="SM00388">
    <property type="entry name" value="HisKA"/>
    <property type="match status" value="1"/>
</dbReference>
<dbReference type="SUPFAM" id="SSF47384">
    <property type="entry name" value="Homodimeric domain of signal transducing histidine kinase"/>
    <property type="match status" value="1"/>
</dbReference>
<keyword evidence="4" id="KW-0808">Transferase</keyword>
<feature type="repeat" description="TPR" evidence="6">
    <location>
        <begin position="126"/>
        <end position="159"/>
    </location>
</feature>
<evidence type="ECO:0000256" key="8">
    <source>
        <dbReference type="SAM" id="SignalP"/>
    </source>
</evidence>
<dbReference type="Gene3D" id="3.30.565.10">
    <property type="entry name" value="Histidine kinase-like ATPase, C-terminal domain"/>
    <property type="match status" value="1"/>
</dbReference>
<feature type="chain" id="PRO_5043893917" description="histidine kinase" evidence="8">
    <location>
        <begin position="26"/>
        <end position="635"/>
    </location>
</feature>
<keyword evidence="7" id="KW-0812">Transmembrane</keyword>
<organism evidence="10">
    <name type="scientific">Sediminibacterium sp. KACHI17</name>
    <dbReference type="NCBI Taxonomy" id="1751071"/>
    <lineage>
        <taxon>Bacteria</taxon>
        <taxon>Pseudomonadati</taxon>
        <taxon>Bacteroidota</taxon>
        <taxon>Chitinophagia</taxon>
        <taxon>Chitinophagales</taxon>
        <taxon>Chitinophagaceae</taxon>
        <taxon>Sediminibacterium</taxon>
    </lineage>
</organism>
<proteinExistence type="predicted"/>
<comment type="catalytic activity">
    <reaction evidence="1">
        <text>ATP + protein L-histidine = ADP + protein N-phospho-L-histidine.</text>
        <dbReference type="EC" id="2.7.13.3"/>
    </reaction>
</comment>
<keyword evidence="8" id="KW-0732">Signal</keyword>
<dbReference type="InterPro" id="IPR005467">
    <property type="entry name" value="His_kinase_dom"/>
</dbReference>
<dbReference type="AlphaFoldDB" id="A0AAT9GLS5"/>
<dbReference type="Pfam" id="PF02518">
    <property type="entry name" value="HATPase_c"/>
    <property type="match status" value="1"/>
</dbReference>
<dbReference type="InterPro" id="IPR036890">
    <property type="entry name" value="HATPase_C_sf"/>
</dbReference>
<dbReference type="InterPro" id="IPR036097">
    <property type="entry name" value="HisK_dim/P_sf"/>
</dbReference>
<evidence type="ECO:0000256" key="7">
    <source>
        <dbReference type="SAM" id="Phobius"/>
    </source>
</evidence>
<evidence type="ECO:0000259" key="9">
    <source>
        <dbReference type="PROSITE" id="PS50109"/>
    </source>
</evidence>
<dbReference type="SMART" id="SM00028">
    <property type="entry name" value="TPR"/>
    <property type="match status" value="6"/>
</dbReference>
<name>A0AAT9GLS5_9BACT</name>
<dbReference type="PROSITE" id="PS50109">
    <property type="entry name" value="HIS_KIN"/>
    <property type="match status" value="1"/>
</dbReference>
<evidence type="ECO:0000256" key="3">
    <source>
        <dbReference type="ARBA" id="ARBA00022553"/>
    </source>
</evidence>
<dbReference type="Gene3D" id="1.10.287.130">
    <property type="match status" value="1"/>
</dbReference>
<dbReference type="PANTHER" id="PTHR43047:SF72">
    <property type="entry name" value="OSMOSENSING HISTIDINE PROTEIN KINASE SLN1"/>
    <property type="match status" value="1"/>
</dbReference>
<feature type="domain" description="Histidine kinase" evidence="9">
    <location>
        <begin position="416"/>
        <end position="633"/>
    </location>
</feature>
<dbReference type="PROSITE" id="PS50005">
    <property type="entry name" value="TPR"/>
    <property type="match status" value="1"/>
</dbReference>
<dbReference type="EC" id="2.7.13.3" evidence="2"/>
<feature type="transmembrane region" description="Helical" evidence="7">
    <location>
        <begin position="363"/>
        <end position="381"/>
    </location>
</feature>
<keyword evidence="7" id="KW-1133">Transmembrane helix</keyword>
<dbReference type="Gene3D" id="1.25.40.10">
    <property type="entry name" value="Tetratricopeptide repeat domain"/>
    <property type="match status" value="2"/>
</dbReference>
<evidence type="ECO:0000256" key="1">
    <source>
        <dbReference type="ARBA" id="ARBA00000085"/>
    </source>
</evidence>
<keyword evidence="6" id="KW-0802">TPR repeat</keyword>
<dbReference type="InterPro" id="IPR019734">
    <property type="entry name" value="TPR_rpt"/>
</dbReference>
<dbReference type="InterPro" id="IPR004358">
    <property type="entry name" value="Sig_transdc_His_kin-like_C"/>
</dbReference>
<dbReference type="InterPro" id="IPR003661">
    <property type="entry name" value="HisK_dim/P_dom"/>
</dbReference>
<evidence type="ECO:0000313" key="10">
    <source>
        <dbReference type="EMBL" id="BFG71524.1"/>
    </source>
</evidence>
<dbReference type="PRINTS" id="PR00344">
    <property type="entry name" value="BCTRLSENSOR"/>
</dbReference>
<feature type="signal peptide" evidence="8">
    <location>
        <begin position="1"/>
        <end position="25"/>
    </location>
</feature>